<dbReference type="InterPro" id="IPR027381">
    <property type="entry name" value="LytR/CpsA/Psr_C"/>
</dbReference>
<keyword evidence="1" id="KW-0472">Membrane</keyword>
<reference evidence="3" key="1">
    <citation type="submission" date="2020-05" db="EMBL/GenBank/DDBJ databases">
        <authorList>
            <person name="Chiriac C."/>
            <person name="Salcher M."/>
            <person name="Ghai R."/>
            <person name="Kavagutti S V."/>
        </authorList>
    </citation>
    <scope>NUCLEOTIDE SEQUENCE</scope>
</reference>
<feature type="domain" description="LytR/CpsA/Psr regulator C-terminal" evidence="2">
    <location>
        <begin position="78"/>
        <end position="162"/>
    </location>
</feature>
<dbReference type="EMBL" id="CAEZXL010000132">
    <property type="protein sequence ID" value="CAB4690803.1"/>
    <property type="molecule type" value="Genomic_DNA"/>
</dbReference>
<organism evidence="3">
    <name type="scientific">freshwater metagenome</name>
    <dbReference type="NCBI Taxonomy" id="449393"/>
    <lineage>
        <taxon>unclassified sequences</taxon>
        <taxon>metagenomes</taxon>
        <taxon>ecological metagenomes</taxon>
    </lineage>
</organism>
<name>A0A6J6P2H7_9ZZZZ</name>
<gene>
    <name evidence="3" type="ORF">UFOPK2373_00786</name>
</gene>
<keyword evidence="1" id="KW-1133">Transmembrane helix</keyword>
<accession>A0A6J6P2H7</accession>
<proteinExistence type="predicted"/>
<feature type="transmembrane region" description="Helical" evidence="1">
    <location>
        <begin position="33"/>
        <end position="54"/>
    </location>
</feature>
<sequence>MSKPKSTDAIDLLKADYEHVGRHRARKTPRERWIELAWLALASAILSSSGYFGLQYAVNTFATPGPTQNIVDGIDLAVPITVIDGSGTRTFASRVGQLLLDEQYVVPYSRTIDNILPKSSIRIQDEQYRPLAKRMQKVLGALPIEVDKANKYLVEVRIGPDFVPLD</sequence>
<dbReference type="AlphaFoldDB" id="A0A6J6P2H7"/>
<protein>
    <submittedName>
        <fullName evidence="3">Unannotated protein</fullName>
    </submittedName>
</protein>
<dbReference type="Pfam" id="PF13399">
    <property type="entry name" value="LytR_C"/>
    <property type="match status" value="1"/>
</dbReference>
<evidence type="ECO:0000259" key="2">
    <source>
        <dbReference type="Pfam" id="PF13399"/>
    </source>
</evidence>
<evidence type="ECO:0000256" key="1">
    <source>
        <dbReference type="SAM" id="Phobius"/>
    </source>
</evidence>
<evidence type="ECO:0000313" key="3">
    <source>
        <dbReference type="EMBL" id="CAB4690803.1"/>
    </source>
</evidence>
<keyword evidence="1" id="KW-0812">Transmembrane</keyword>